<dbReference type="RefSeq" id="WP_160066505.1">
    <property type="nucleotide sequence ID" value="NZ_WUYX01000054.1"/>
</dbReference>
<feature type="compositionally biased region" description="Acidic residues" evidence="1">
    <location>
        <begin position="78"/>
        <end position="97"/>
    </location>
</feature>
<evidence type="ECO:0000313" key="3">
    <source>
        <dbReference type="Proteomes" id="UP000434101"/>
    </source>
</evidence>
<name>A0A6B0VQB1_9EURY</name>
<accession>A0A6B0VQB1</accession>
<feature type="compositionally biased region" description="Basic and acidic residues" evidence="1">
    <location>
        <begin position="48"/>
        <end position="58"/>
    </location>
</feature>
<keyword evidence="3" id="KW-1185">Reference proteome</keyword>
<sequence length="132" mass="14690">MTRDRPTPPAGLDRESAELLAMLEDRDAETLRAVGGYLEELAAWKASRAGDGREHEQSEVSDTGTETATGTDTNPEPTADDNDVDNTEEADLEYPDDVPERASVTVKEIGGTTYHYYQWRDGDRIESKTIRR</sequence>
<feature type="compositionally biased region" description="Low complexity" evidence="1">
    <location>
        <begin position="62"/>
        <end position="73"/>
    </location>
</feature>
<comment type="caution">
    <text evidence="2">The sequence shown here is derived from an EMBL/GenBank/DDBJ whole genome shotgun (WGS) entry which is preliminary data.</text>
</comment>
<organism evidence="2 3">
    <name type="scientific">Natronorubrum halalkaliphilum</name>
    <dbReference type="NCBI Taxonomy" id="2691917"/>
    <lineage>
        <taxon>Archaea</taxon>
        <taxon>Methanobacteriati</taxon>
        <taxon>Methanobacteriota</taxon>
        <taxon>Stenosarchaea group</taxon>
        <taxon>Halobacteria</taxon>
        <taxon>Halobacteriales</taxon>
        <taxon>Natrialbaceae</taxon>
        <taxon>Natronorubrum</taxon>
    </lineage>
</organism>
<protein>
    <submittedName>
        <fullName evidence="2">Uncharacterized protein</fullName>
    </submittedName>
</protein>
<dbReference type="OrthoDB" id="204292at2157"/>
<dbReference type="AlphaFoldDB" id="A0A6B0VQB1"/>
<gene>
    <name evidence="2" type="ORF">GS429_16800</name>
</gene>
<dbReference type="EMBL" id="WUYX01000054">
    <property type="protein sequence ID" value="MXV63688.1"/>
    <property type="molecule type" value="Genomic_DNA"/>
</dbReference>
<evidence type="ECO:0000256" key="1">
    <source>
        <dbReference type="SAM" id="MobiDB-lite"/>
    </source>
</evidence>
<dbReference type="Proteomes" id="UP000434101">
    <property type="component" value="Unassembled WGS sequence"/>
</dbReference>
<reference evidence="2 3" key="1">
    <citation type="submission" date="2020-01" db="EMBL/GenBank/DDBJ databases">
        <title>Natronorubrum sp. JWXQ-INN 674 isolated from Inner Mongolia Autonomous Region of China.</title>
        <authorList>
            <person name="Xue Q."/>
        </authorList>
    </citation>
    <scope>NUCLEOTIDE SEQUENCE [LARGE SCALE GENOMIC DNA]</scope>
    <source>
        <strain evidence="2 3">JWXQ-INN-674</strain>
    </source>
</reference>
<proteinExistence type="predicted"/>
<evidence type="ECO:0000313" key="2">
    <source>
        <dbReference type="EMBL" id="MXV63688.1"/>
    </source>
</evidence>
<feature type="region of interest" description="Disordered" evidence="1">
    <location>
        <begin position="46"/>
        <end position="102"/>
    </location>
</feature>